<evidence type="ECO:0000313" key="2">
    <source>
        <dbReference type="Proteomes" id="UP000028931"/>
    </source>
</evidence>
<dbReference type="SUPFAM" id="SSF50475">
    <property type="entry name" value="FMN-binding split barrel"/>
    <property type="match status" value="1"/>
</dbReference>
<gene>
    <name evidence="1" type="ORF">PSAKL28_22690</name>
</gene>
<organism evidence="1 2">
    <name type="scientific">Pseudomonas alkylphenolica</name>
    <dbReference type="NCBI Taxonomy" id="237609"/>
    <lineage>
        <taxon>Bacteria</taxon>
        <taxon>Pseudomonadati</taxon>
        <taxon>Pseudomonadota</taxon>
        <taxon>Gammaproteobacteria</taxon>
        <taxon>Pseudomonadales</taxon>
        <taxon>Pseudomonadaceae</taxon>
        <taxon>Pseudomonas</taxon>
    </lineage>
</organism>
<sequence>MPEHRIESLSALRALIPPPPAIMHKRLQRRLDEHCLLMIRQATVCAVGFADPRLDIEYLDLRHHPVLRAEGQDILLPWPADKAISQQPIEEMACSLYFILPGVGFSLRANGRGSLRAGKLLEFRAEALFLHCSRAKVRADFWRAREYTTPFLADTGQALSEPAQAFIAASPYLLMLTQRQADATEMSPRGDPAGFVQVLDRHTLLIPERPGNKVACSLSNILVDGALRLSFLQPGADTVLSVAGRAWLNNDSNLLAPLAINGKPPRVATVVNVERYRFQHCPELLAAGLWDRATHLDERQIPAFSKMLSEHMNGTGLLGKATSLVVDAVVKHDLRHLY</sequence>
<name>A0A077FAC5_9PSED</name>
<dbReference type="EMBL" id="CP009048">
    <property type="protein sequence ID" value="AIL61485.1"/>
    <property type="molecule type" value="Genomic_DNA"/>
</dbReference>
<accession>A0A077FAC5</accession>
<evidence type="ECO:0000313" key="1">
    <source>
        <dbReference type="EMBL" id="AIL61485.1"/>
    </source>
</evidence>
<protein>
    <submittedName>
        <fullName evidence="1">Pyridoxamine 5'-phosphate oxidase</fullName>
    </submittedName>
</protein>
<dbReference type="eggNOG" id="COG3576">
    <property type="taxonomic scope" value="Bacteria"/>
</dbReference>
<proteinExistence type="predicted"/>
<dbReference type="RefSeq" id="WP_038610326.1">
    <property type="nucleotide sequence ID" value="NZ_CP009048.1"/>
</dbReference>
<dbReference type="InterPro" id="IPR012349">
    <property type="entry name" value="Split_barrel_FMN-bd"/>
</dbReference>
<dbReference type="PANTHER" id="PTHR42815">
    <property type="entry name" value="FAD-BINDING, PUTATIVE (AFU_ORTHOLOGUE AFUA_6G07600)-RELATED"/>
    <property type="match status" value="1"/>
</dbReference>
<dbReference type="Proteomes" id="UP000028931">
    <property type="component" value="Chromosome"/>
</dbReference>
<dbReference type="PANTHER" id="PTHR42815:SF2">
    <property type="entry name" value="FAD-BINDING, PUTATIVE (AFU_ORTHOLOGUE AFUA_6G07600)-RELATED"/>
    <property type="match status" value="1"/>
</dbReference>
<dbReference type="HOGENOM" id="CLU_070801_0_0_6"/>
<dbReference type="KEGG" id="palk:PSAKL28_22690"/>
<dbReference type="Gene3D" id="2.30.110.10">
    <property type="entry name" value="Electron Transport, Fmn-binding Protein, Chain A"/>
    <property type="match status" value="1"/>
</dbReference>
<reference evidence="1 2" key="1">
    <citation type="submission" date="2014-07" db="EMBL/GenBank/DDBJ databases">
        <authorList>
            <person name="Lee K."/>
            <person name="Lim J.Y."/>
            <person name="Hwang I."/>
        </authorList>
    </citation>
    <scope>NUCLEOTIDE SEQUENCE [LARGE SCALE GENOMIC DNA]</scope>
    <source>
        <strain evidence="1 2">KL28</strain>
    </source>
</reference>
<dbReference type="AlphaFoldDB" id="A0A077FAC5"/>
<dbReference type="OrthoDB" id="9796486at2"/>